<protein>
    <submittedName>
        <fullName evidence="2">Putative minor tail component of putative prophage</fullName>
    </submittedName>
</protein>
<accession>A0A0H3MNU3</accession>
<evidence type="ECO:0000313" key="2">
    <source>
        <dbReference type="EMBL" id="CAR20984.1"/>
    </source>
</evidence>
<dbReference type="Pfam" id="PF06894">
    <property type="entry name" value="Phage_TAC_2"/>
    <property type="match status" value="1"/>
</dbReference>
<reference evidence="3" key="1">
    <citation type="journal article" date="2009" name="PLoS Genet.">
        <title>Organised genome dynamics in the Escherichia coli species results in highly diverse adaptive paths.</title>
        <authorList>
            <person name="Touchon M."/>
            <person name="Hoede C."/>
            <person name="Tenaillon O."/>
            <person name="Barbe V."/>
            <person name="Baeriswyl S."/>
            <person name="Bidet P."/>
            <person name="Bingen E."/>
            <person name="Bonacorsi S."/>
            <person name="Bouchier C."/>
            <person name="Bouvet O."/>
            <person name="Calteau A."/>
            <person name="Chiapello H."/>
            <person name="Clermont O."/>
            <person name="Cruveiller S."/>
            <person name="Danchin A."/>
            <person name="Diard M."/>
            <person name="Dossat C."/>
            <person name="Karoui M.E."/>
            <person name="Frapy E."/>
            <person name="Garry L."/>
            <person name="Ghigo J.M."/>
            <person name="Gilles A.M."/>
            <person name="Johnson J."/>
            <person name="Le Bouguenec C."/>
            <person name="Lescat M."/>
            <person name="Mangenot S."/>
            <person name="Martinez-Jehanne V."/>
            <person name="Matic I."/>
            <person name="Nassif X."/>
            <person name="Oztas S."/>
            <person name="Petit M.A."/>
            <person name="Pichon C."/>
            <person name="Rouy Z."/>
            <person name="Ruf C.S."/>
            <person name="Schneider D."/>
            <person name="Tourret J."/>
            <person name="Vacherie B."/>
            <person name="Vallenet D."/>
            <person name="Medigue C."/>
            <person name="Rocha E.P.C."/>
            <person name="Denamur E."/>
        </authorList>
    </citation>
    <scope>NUCLEOTIDE SEQUENCE [LARGE SCALE GENOMIC DNA]</scope>
    <source>
        <strain evidence="3">IAI39 / ExPEC</strain>
    </source>
</reference>
<evidence type="ECO:0000313" key="3">
    <source>
        <dbReference type="Proteomes" id="UP000000749"/>
    </source>
</evidence>
<feature type="domain" description="Tail assembly protein G" evidence="1">
    <location>
        <begin position="15"/>
        <end position="135"/>
    </location>
</feature>
<dbReference type="EMBL" id="CU928164">
    <property type="protein sequence ID" value="CAR20984.1"/>
    <property type="molecule type" value="Genomic_DNA"/>
</dbReference>
<sequence>MPRLSGAFLQVENMMFLKQGTFNYEKQSVVLSELSGLQRIEYLAFVQQRTAKFDAEEGELPEAERQIAFLRMGMDINAWLVSRSLWNADQSKDVETLCASVITTWSYDALGAGAEMVLSLSGMGTIDNAGDDEHEALMPEKS</sequence>
<dbReference type="PATRIC" id="fig|585057.6.peg.5048"/>
<proteinExistence type="predicted"/>
<dbReference type="STRING" id="585057.ECIAI39_4888"/>
<dbReference type="InterPro" id="IPR010027">
    <property type="entry name" value="Tail_assembly_G"/>
</dbReference>
<name>A0A0H3MNU3_ECO7I</name>
<gene>
    <name evidence="2" type="ordered locus">ECIAI39_4888</name>
</gene>
<dbReference type="KEGG" id="ect:ECIAI39_4888"/>
<organism evidence="2 3">
    <name type="scientific">Escherichia coli O7:K1 (strain IAI39 / ExPEC)</name>
    <dbReference type="NCBI Taxonomy" id="585057"/>
    <lineage>
        <taxon>Bacteria</taxon>
        <taxon>Pseudomonadati</taxon>
        <taxon>Pseudomonadota</taxon>
        <taxon>Gammaproteobacteria</taxon>
        <taxon>Enterobacterales</taxon>
        <taxon>Enterobacteriaceae</taxon>
        <taxon>Escherichia</taxon>
    </lineage>
</organism>
<dbReference type="Proteomes" id="UP000000749">
    <property type="component" value="Chromosome"/>
</dbReference>
<dbReference type="HOGENOM" id="CLU_135512_1_0_6"/>
<dbReference type="NCBIfam" id="TIGR01674">
    <property type="entry name" value="phage_lambda_G"/>
    <property type="match status" value="1"/>
</dbReference>
<evidence type="ECO:0000259" key="1">
    <source>
        <dbReference type="Pfam" id="PF06894"/>
    </source>
</evidence>
<dbReference type="AlphaFoldDB" id="A0A0H3MNU3"/>